<keyword evidence="2" id="KW-1185">Reference proteome</keyword>
<evidence type="ECO:0000313" key="1">
    <source>
        <dbReference type="EMBL" id="SOD82383.1"/>
    </source>
</evidence>
<gene>
    <name evidence="1" type="ORF">SAMN06269250_2120</name>
</gene>
<reference evidence="2" key="1">
    <citation type="submission" date="2017-09" db="EMBL/GenBank/DDBJ databases">
        <authorList>
            <person name="Varghese N."/>
            <person name="Submissions S."/>
        </authorList>
    </citation>
    <scope>NUCLEOTIDE SEQUENCE [LARGE SCALE GENOMIC DNA]</scope>
    <source>
        <strain evidence="2">DSM 29961</strain>
    </source>
</reference>
<proteinExistence type="predicted"/>
<sequence length="65" mass="6886">MCPTPNDNVIKGLIKTEKVLIDGSQKGVVSAGLTYKNRSCNPSNTPFFTGQLLTDPYLMAAIAAA</sequence>
<dbReference type="AlphaFoldDB" id="A0A286FGP6"/>
<organism evidence="1 2">
    <name type="scientific">Spirosoma fluviale</name>
    <dbReference type="NCBI Taxonomy" id="1597977"/>
    <lineage>
        <taxon>Bacteria</taxon>
        <taxon>Pseudomonadati</taxon>
        <taxon>Bacteroidota</taxon>
        <taxon>Cytophagia</taxon>
        <taxon>Cytophagales</taxon>
        <taxon>Cytophagaceae</taxon>
        <taxon>Spirosoma</taxon>
    </lineage>
</organism>
<protein>
    <submittedName>
        <fullName evidence="1">Uncharacterized protein</fullName>
    </submittedName>
</protein>
<accession>A0A286FGP6</accession>
<dbReference type="EMBL" id="OCNH01000001">
    <property type="protein sequence ID" value="SOD82383.1"/>
    <property type="molecule type" value="Genomic_DNA"/>
</dbReference>
<name>A0A286FGP6_9BACT</name>
<evidence type="ECO:0000313" key="2">
    <source>
        <dbReference type="Proteomes" id="UP000219452"/>
    </source>
</evidence>
<dbReference type="Proteomes" id="UP000219452">
    <property type="component" value="Unassembled WGS sequence"/>
</dbReference>